<evidence type="ECO:0000256" key="4">
    <source>
        <dbReference type="ARBA" id="ARBA00022723"/>
    </source>
</evidence>
<keyword evidence="3" id="KW-0001">2Fe-2S</keyword>
<dbReference type="RefSeq" id="WP_073455840.1">
    <property type="nucleotide sequence ID" value="NZ_FRAP01000003.1"/>
</dbReference>
<dbReference type="InterPro" id="IPR001709">
    <property type="entry name" value="Flavoprot_Pyr_Nucl_cyt_Rdtase"/>
</dbReference>
<dbReference type="CDD" id="cd06216">
    <property type="entry name" value="FNR_iron_sulfur_binding_2"/>
    <property type="match status" value="1"/>
</dbReference>
<gene>
    <name evidence="11" type="ORF">SAMN05443637_103334</name>
</gene>
<dbReference type="STRING" id="1848.SAMN05443637_103334"/>
<dbReference type="GO" id="GO:0046872">
    <property type="term" value="F:metal ion binding"/>
    <property type="evidence" value="ECO:0007669"/>
    <property type="project" value="UniProtKB-KW"/>
</dbReference>
<keyword evidence="12" id="KW-1185">Reference proteome</keyword>
<keyword evidence="4" id="KW-0479">Metal-binding</keyword>
<evidence type="ECO:0000256" key="7">
    <source>
        <dbReference type="ARBA" id="ARBA00023004"/>
    </source>
</evidence>
<dbReference type="GO" id="GO:0051537">
    <property type="term" value="F:2 iron, 2 sulfur cluster binding"/>
    <property type="evidence" value="ECO:0007669"/>
    <property type="project" value="UniProtKB-KW"/>
</dbReference>
<evidence type="ECO:0000256" key="5">
    <source>
        <dbReference type="ARBA" id="ARBA00022827"/>
    </source>
</evidence>
<dbReference type="OrthoDB" id="9796486at2"/>
<evidence type="ECO:0000313" key="11">
    <source>
        <dbReference type="EMBL" id="SHK19804.1"/>
    </source>
</evidence>
<dbReference type="InterPro" id="IPR017938">
    <property type="entry name" value="Riboflavin_synthase-like_b-brl"/>
</dbReference>
<dbReference type="InterPro" id="IPR017927">
    <property type="entry name" value="FAD-bd_FR_type"/>
</dbReference>
<sequence>MGALAAISRRVRDVAGLLTQPILPDDVLGTINPLWSRSEPHARIVELRRETPDTTTLVLRPGRRRPRHVPGQFVGIGLQIDGVWHWRTYSITSRPDDPHLAVTVTAVPGGLVSGRLAHATPVGTLVRIGPPSGEFVLPDPPPEQLLMVGAGSGITPIMGIVQDLAARRPELLDGAVLVHADRTERDLIFGAELRRISAATGMRLVPWLSARAGRLSAEALTDAVPDWAARLTYACGPAGLLDTLTELWERSGDPESLRIERFVPPPVSAEGVPGGRVRFTVSGITAEAAPGQGLMAAGEAAGALLPSGCRMGICHTCVGVLRSGAVRDLRTGDLHDTPDQYVRTCVNGAVGDVEIEL</sequence>
<dbReference type="Proteomes" id="UP000184363">
    <property type="component" value="Unassembled WGS sequence"/>
</dbReference>
<name>A0A1M6QHK5_PSETH</name>
<evidence type="ECO:0000256" key="2">
    <source>
        <dbReference type="ARBA" id="ARBA00022630"/>
    </source>
</evidence>
<dbReference type="SUPFAM" id="SSF52343">
    <property type="entry name" value="Ferredoxin reductase-like, C-terminal NADP-linked domain"/>
    <property type="match status" value="1"/>
</dbReference>
<dbReference type="InterPro" id="IPR039261">
    <property type="entry name" value="FNR_nucleotide-bd"/>
</dbReference>
<dbReference type="PANTHER" id="PTHR47354:SF6">
    <property type="entry name" value="NADH OXIDOREDUCTASE HCR"/>
    <property type="match status" value="1"/>
</dbReference>
<evidence type="ECO:0000313" key="12">
    <source>
        <dbReference type="Proteomes" id="UP000184363"/>
    </source>
</evidence>
<keyword evidence="7" id="KW-0408">Iron</keyword>
<dbReference type="Pfam" id="PF00111">
    <property type="entry name" value="Fer2"/>
    <property type="match status" value="1"/>
</dbReference>
<dbReference type="Pfam" id="PF00175">
    <property type="entry name" value="NAD_binding_1"/>
    <property type="match status" value="1"/>
</dbReference>
<dbReference type="PROSITE" id="PS51384">
    <property type="entry name" value="FAD_FR"/>
    <property type="match status" value="1"/>
</dbReference>
<dbReference type="InterPro" id="IPR008333">
    <property type="entry name" value="Cbr1-like_FAD-bd_dom"/>
</dbReference>
<dbReference type="SUPFAM" id="SSF63380">
    <property type="entry name" value="Riboflavin synthase domain-like"/>
    <property type="match status" value="1"/>
</dbReference>
<proteinExistence type="predicted"/>
<dbReference type="SUPFAM" id="SSF54292">
    <property type="entry name" value="2Fe-2S ferredoxin-like"/>
    <property type="match status" value="1"/>
</dbReference>
<evidence type="ECO:0000256" key="8">
    <source>
        <dbReference type="ARBA" id="ARBA00023014"/>
    </source>
</evidence>
<dbReference type="Gene3D" id="2.40.30.10">
    <property type="entry name" value="Translation factors"/>
    <property type="match status" value="1"/>
</dbReference>
<dbReference type="InterPro" id="IPR001041">
    <property type="entry name" value="2Fe-2S_ferredoxin-type"/>
</dbReference>
<evidence type="ECO:0000256" key="6">
    <source>
        <dbReference type="ARBA" id="ARBA00023002"/>
    </source>
</evidence>
<organism evidence="11 12">
    <name type="scientific">Pseudonocardia thermophila</name>
    <dbReference type="NCBI Taxonomy" id="1848"/>
    <lineage>
        <taxon>Bacteria</taxon>
        <taxon>Bacillati</taxon>
        <taxon>Actinomycetota</taxon>
        <taxon>Actinomycetes</taxon>
        <taxon>Pseudonocardiales</taxon>
        <taxon>Pseudonocardiaceae</taxon>
        <taxon>Pseudonocardia</taxon>
    </lineage>
</organism>
<evidence type="ECO:0000256" key="3">
    <source>
        <dbReference type="ARBA" id="ARBA00022714"/>
    </source>
</evidence>
<dbReference type="Gene3D" id="3.40.50.80">
    <property type="entry name" value="Nucleotide-binding domain of ferredoxin-NADP reductase (FNR) module"/>
    <property type="match status" value="1"/>
</dbReference>
<dbReference type="PANTHER" id="PTHR47354">
    <property type="entry name" value="NADH OXIDOREDUCTASE HCR"/>
    <property type="match status" value="1"/>
</dbReference>
<dbReference type="InterPro" id="IPR036010">
    <property type="entry name" value="2Fe-2S_ferredoxin-like_sf"/>
</dbReference>
<keyword evidence="8" id="KW-0411">Iron-sulfur</keyword>
<dbReference type="GO" id="GO:0016491">
    <property type="term" value="F:oxidoreductase activity"/>
    <property type="evidence" value="ECO:0007669"/>
    <property type="project" value="UniProtKB-KW"/>
</dbReference>
<dbReference type="Gene3D" id="3.10.20.30">
    <property type="match status" value="1"/>
</dbReference>
<dbReference type="AlphaFoldDB" id="A0A1M6QHK5"/>
<dbReference type="InterPro" id="IPR050415">
    <property type="entry name" value="MRET"/>
</dbReference>
<dbReference type="PRINTS" id="PR00371">
    <property type="entry name" value="FPNCR"/>
</dbReference>
<feature type="domain" description="2Fe-2S ferredoxin-type" evidence="9">
    <location>
        <begin position="275"/>
        <end position="357"/>
    </location>
</feature>
<feature type="domain" description="FAD-binding FR-type" evidence="10">
    <location>
        <begin position="37"/>
        <end position="138"/>
    </location>
</feature>
<dbReference type="Pfam" id="PF00970">
    <property type="entry name" value="FAD_binding_6"/>
    <property type="match status" value="1"/>
</dbReference>
<dbReference type="CDD" id="cd00207">
    <property type="entry name" value="fer2"/>
    <property type="match status" value="1"/>
</dbReference>
<evidence type="ECO:0000259" key="10">
    <source>
        <dbReference type="PROSITE" id="PS51384"/>
    </source>
</evidence>
<evidence type="ECO:0000256" key="1">
    <source>
        <dbReference type="ARBA" id="ARBA00001974"/>
    </source>
</evidence>
<dbReference type="PROSITE" id="PS51085">
    <property type="entry name" value="2FE2S_FER_2"/>
    <property type="match status" value="1"/>
</dbReference>
<dbReference type="PRINTS" id="PR00410">
    <property type="entry name" value="PHEHYDRXLASE"/>
</dbReference>
<protein>
    <submittedName>
        <fullName evidence="11">Ferredoxin-NADP reductase</fullName>
    </submittedName>
</protein>
<reference evidence="11 12" key="1">
    <citation type="submission" date="2016-11" db="EMBL/GenBank/DDBJ databases">
        <authorList>
            <person name="Jaros S."/>
            <person name="Januszkiewicz K."/>
            <person name="Wedrychowicz H."/>
        </authorList>
    </citation>
    <scope>NUCLEOTIDE SEQUENCE [LARGE SCALE GENOMIC DNA]</scope>
    <source>
        <strain evidence="11 12">DSM 43832</strain>
    </source>
</reference>
<keyword evidence="5" id="KW-0274">FAD</keyword>
<evidence type="ECO:0000259" key="9">
    <source>
        <dbReference type="PROSITE" id="PS51085"/>
    </source>
</evidence>
<keyword evidence="6" id="KW-0560">Oxidoreductase</keyword>
<dbReference type="InterPro" id="IPR012675">
    <property type="entry name" value="Beta-grasp_dom_sf"/>
</dbReference>
<keyword evidence="2" id="KW-0285">Flavoprotein</keyword>
<dbReference type="EMBL" id="FRAP01000003">
    <property type="protein sequence ID" value="SHK19804.1"/>
    <property type="molecule type" value="Genomic_DNA"/>
</dbReference>
<comment type="cofactor">
    <cofactor evidence="1">
        <name>FAD</name>
        <dbReference type="ChEBI" id="CHEBI:57692"/>
    </cofactor>
</comment>
<dbReference type="InterPro" id="IPR001433">
    <property type="entry name" value="OxRdtase_FAD/NAD-bd"/>
</dbReference>
<accession>A0A1M6QHK5</accession>